<dbReference type="EMBL" id="JAHRHJ020000002">
    <property type="protein sequence ID" value="KAH9326818.1"/>
    <property type="molecule type" value="Genomic_DNA"/>
</dbReference>
<feature type="non-terminal residue" evidence="1">
    <location>
        <position position="55"/>
    </location>
</feature>
<comment type="caution">
    <text evidence="1">The sequence shown here is derived from an EMBL/GenBank/DDBJ whole genome shotgun (WGS) entry which is preliminary data.</text>
</comment>
<protein>
    <submittedName>
        <fullName evidence="1">Uncharacterized protein</fullName>
    </submittedName>
</protein>
<dbReference type="Proteomes" id="UP000824469">
    <property type="component" value="Unassembled WGS sequence"/>
</dbReference>
<accession>A0AA38GR37</accession>
<keyword evidence="2" id="KW-1185">Reference proteome</keyword>
<evidence type="ECO:0000313" key="2">
    <source>
        <dbReference type="Proteomes" id="UP000824469"/>
    </source>
</evidence>
<evidence type="ECO:0000313" key="1">
    <source>
        <dbReference type="EMBL" id="KAH9326818.1"/>
    </source>
</evidence>
<gene>
    <name evidence="1" type="ORF">KI387_006996</name>
</gene>
<sequence length="55" mass="6168">MPPEDLSKIIKPVVKICKEKDNIVLDAGVEGLVGMDEYDESWEIEDEEEMMGGGR</sequence>
<proteinExistence type="predicted"/>
<organism evidence="1 2">
    <name type="scientific">Taxus chinensis</name>
    <name type="common">Chinese yew</name>
    <name type="synonym">Taxus wallichiana var. chinensis</name>
    <dbReference type="NCBI Taxonomy" id="29808"/>
    <lineage>
        <taxon>Eukaryota</taxon>
        <taxon>Viridiplantae</taxon>
        <taxon>Streptophyta</taxon>
        <taxon>Embryophyta</taxon>
        <taxon>Tracheophyta</taxon>
        <taxon>Spermatophyta</taxon>
        <taxon>Pinopsida</taxon>
        <taxon>Pinidae</taxon>
        <taxon>Conifers II</taxon>
        <taxon>Cupressales</taxon>
        <taxon>Taxaceae</taxon>
        <taxon>Taxus</taxon>
    </lineage>
</organism>
<name>A0AA38GR37_TAXCH</name>
<reference evidence="1 2" key="1">
    <citation type="journal article" date="2021" name="Nat. Plants">
        <title>The Taxus genome provides insights into paclitaxel biosynthesis.</title>
        <authorList>
            <person name="Xiong X."/>
            <person name="Gou J."/>
            <person name="Liao Q."/>
            <person name="Li Y."/>
            <person name="Zhou Q."/>
            <person name="Bi G."/>
            <person name="Li C."/>
            <person name="Du R."/>
            <person name="Wang X."/>
            <person name="Sun T."/>
            <person name="Guo L."/>
            <person name="Liang H."/>
            <person name="Lu P."/>
            <person name="Wu Y."/>
            <person name="Zhang Z."/>
            <person name="Ro D.K."/>
            <person name="Shang Y."/>
            <person name="Huang S."/>
            <person name="Yan J."/>
        </authorList>
    </citation>
    <scope>NUCLEOTIDE SEQUENCE [LARGE SCALE GENOMIC DNA]</scope>
    <source>
        <strain evidence="1">Ta-2019</strain>
    </source>
</reference>
<dbReference type="AlphaFoldDB" id="A0AA38GR37"/>